<evidence type="ECO:0000313" key="2">
    <source>
        <dbReference type="Proteomes" id="UP001165667"/>
    </source>
</evidence>
<organism evidence="1 2">
    <name type="scientific">Lichenifustis flavocetrariae</name>
    <dbReference type="NCBI Taxonomy" id="2949735"/>
    <lineage>
        <taxon>Bacteria</taxon>
        <taxon>Pseudomonadati</taxon>
        <taxon>Pseudomonadota</taxon>
        <taxon>Alphaproteobacteria</taxon>
        <taxon>Hyphomicrobiales</taxon>
        <taxon>Lichenihabitantaceae</taxon>
        <taxon>Lichenifustis</taxon>
    </lineage>
</organism>
<dbReference type="RefSeq" id="WP_282585682.1">
    <property type="nucleotide sequence ID" value="NZ_JAMOIM010000009.1"/>
</dbReference>
<sequence length="656" mass="73852">MNREFLDLFNQELGLLKEQAKEFADEFPGIASRLGGLIEDRPDNMILGLLEGSAYLAARVQLKIKHEFPEFSNNLLQQLVPNYLAPTPSVMMARIVPPYGDAALRDGWTIKRGAYLDANYRERDRRVACRYRLTSNVTLWPFDLTHAEYFSSPAPLQALGLDVGPDVKAGLRMRITCRSAATLEDEVDEAAALKQPDKLVAGCRITDLPVYLLGDEADAVTLYQSFIGSCTGVYVRSLDTFGNPVLPVPRLPAGSIVQVGFDEDDALMPNDDRIFRGFDHLREYFMFPRKFLGFKLLRLDKVLRHLRVKSFDLIFCFDTVQAKLSAAVRSEKFAFYAAPAINLFTMEMDRIPIKPNQHEYHIVPDRSRSLDFEPHQIIDVHAHYPGAQNKQRIPPLYSTAIDGTSYSQNLFYTVRRLPRRRTIEEKKYGSVSDYLGTDVFLSLIEPVGIEDEDRATEVSVRALCSNRHLTERLPIGDNRGDFQFCDDTEMKILCVEGPTAPREPVLAQLRSRGETAHTGVVTWRLINMLALNHLGLVERGGGRNGNALRDILSMFADMGDSIMEKRIRGIRSVDSQPIVRRIRRAGGVGAARGIEVTITFDDRAFEGSGVFLLGAVLDRFFAEYAAINSFTQTVIRTVEWGEIIRWPPRLGARGAL</sequence>
<dbReference type="InterPro" id="IPR010272">
    <property type="entry name" value="T6SS_TssF"/>
</dbReference>
<accession>A0AA41YXY4</accession>
<dbReference type="PANTHER" id="PTHR35370">
    <property type="entry name" value="CYTOPLASMIC PROTEIN-RELATED-RELATED"/>
    <property type="match status" value="1"/>
</dbReference>
<dbReference type="EMBL" id="JAMOIM010000009">
    <property type="protein sequence ID" value="MCW6509311.1"/>
    <property type="molecule type" value="Genomic_DNA"/>
</dbReference>
<reference evidence="1" key="1">
    <citation type="submission" date="2022-05" db="EMBL/GenBank/DDBJ databases">
        <authorList>
            <person name="Pankratov T."/>
        </authorList>
    </citation>
    <scope>NUCLEOTIDE SEQUENCE</scope>
    <source>
        <strain evidence="1">BP6-180914</strain>
    </source>
</reference>
<proteinExistence type="predicted"/>
<dbReference type="AlphaFoldDB" id="A0AA41YXY4"/>
<dbReference type="PANTHER" id="PTHR35370:SF1">
    <property type="entry name" value="TYPE VI SECRETION SYSTEM COMPONENT TSSF1"/>
    <property type="match status" value="1"/>
</dbReference>
<dbReference type="Pfam" id="PF05947">
    <property type="entry name" value="T6SS_TssF"/>
    <property type="match status" value="1"/>
</dbReference>
<dbReference type="PIRSF" id="PIRSF028304">
    <property type="entry name" value="UCP028304"/>
    <property type="match status" value="1"/>
</dbReference>
<name>A0AA41YXY4_9HYPH</name>
<dbReference type="Proteomes" id="UP001165667">
    <property type="component" value="Unassembled WGS sequence"/>
</dbReference>
<gene>
    <name evidence="1" type="primary">tssF</name>
    <name evidence="1" type="ORF">M8523_14905</name>
</gene>
<dbReference type="NCBIfam" id="TIGR03359">
    <property type="entry name" value="VI_chp_6"/>
    <property type="match status" value="1"/>
</dbReference>
<protein>
    <submittedName>
        <fullName evidence="1">Type VI secretion system baseplate subunit TssF</fullName>
    </submittedName>
</protein>
<evidence type="ECO:0000313" key="1">
    <source>
        <dbReference type="EMBL" id="MCW6509311.1"/>
    </source>
</evidence>
<comment type="caution">
    <text evidence="1">The sequence shown here is derived from an EMBL/GenBank/DDBJ whole genome shotgun (WGS) entry which is preliminary data.</text>
</comment>
<keyword evidence="2" id="KW-1185">Reference proteome</keyword>